<dbReference type="EnsemblMetazoa" id="AALFPA23_011397.R16151">
    <property type="protein sequence ID" value="AALFPA23_011397.P16151"/>
    <property type="gene ID" value="AALFPA23_011397"/>
</dbReference>
<feature type="compositionally biased region" description="Polar residues" evidence="1">
    <location>
        <begin position="318"/>
        <end position="332"/>
    </location>
</feature>
<reference evidence="2" key="2">
    <citation type="submission" date="2025-05" db="UniProtKB">
        <authorList>
            <consortium name="EnsemblMetazoa"/>
        </authorList>
    </citation>
    <scope>IDENTIFICATION</scope>
    <source>
        <strain evidence="2">Foshan</strain>
    </source>
</reference>
<dbReference type="Proteomes" id="UP000069940">
    <property type="component" value="Unassembled WGS sequence"/>
</dbReference>
<evidence type="ECO:0000313" key="2">
    <source>
        <dbReference type="EnsemblMetazoa" id="AALFPA23_011397.P16151"/>
    </source>
</evidence>
<proteinExistence type="predicted"/>
<reference evidence="3" key="1">
    <citation type="journal article" date="2015" name="Proc. Natl. Acad. Sci. U.S.A.">
        <title>Genome sequence of the Asian Tiger mosquito, Aedes albopictus, reveals insights into its biology, genetics, and evolution.</title>
        <authorList>
            <person name="Chen X.G."/>
            <person name="Jiang X."/>
            <person name="Gu J."/>
            <person name="Xu M."/>
            <person name="Wu Y."/>
            <person name="Deng Y."/>
            <person name="Zhang C."/>
            <person name="Bonizzoni M."/>
            <person name="Dermauw W."/>
            <person name="Vontas J."/>
            <person name="Armbruster P."/>
            <person name="Huang X."/>
            <person name="Yang Y."/>
            <person name="Zhang H."/>
            <person name="He W."/>
            <person name="Peng H."/>
            <person name="Liu Y."/>
            <person name="Wu K."/>
            <person name="Chen J."/>
            <person name="Lirakis M."/>
            <person name="Topalis P."/>
            <person name="Van Leeuwen T."/>
            <person name="Hall A.B."/>
            <person name="Jiang X."/>
            <person name="Thorpe C."/>
            <person name="Mueller R.L."/>
            <person name="Sun C."/>
            <person name="Waterhouse R.M."/>
            <person name="Yan G."/>
            <person name="Tu Z.J."/>
            <person name="Fang X."/>
            <person name="James A.A."/>
        </authorList>
    </citation>
    <scope>NUCLEOTIDE SEQUENCE [LARGE SCALE GENOMIC DNA]</scope>
    <source>
        <strain evidence="3">Foshan</strain>
    </source>
</reference>
<keyword evidence="3" id="KW-1185">Reference proteome</keyword>
<name>A0ABM1YR33_AEDAL</name>
<dbReference type="RefSeq" id="XP_062717024.1">
    <property type="nucleotide sequence ID" value="XM_062861040.1"/>
</dbReference>
<evidence type="ECO:0000256" key="1">
    <source>
        <dbReference type="SAM" id="MobiDB-lite"/>
    </source>
</evidence>
<protein>
    <recommendedName>
        <fullName evidence="4">Nucleic-acid-binding protein from mobile element jockey</fullName>
    </recommendedName>
</protein>
<feature type="region of interest" description="Disordered" evidence="1">
    <location>
        <begin position="1"/>
        <end position="29"/>
    </location>
</feature>
<feature type="region of interest" description="Disordered" evidence="1">
    <location>
        <begin position="318"/>
        <end position="361"/>
    </location>
</feature>
<dbReference type="GeneID" id="115259831"/>
<sequence>MATGGGGGLPPDKGKDPSENDGNKMADDSMPESFMYTARDAAPYRVYVEILDNTKRINKFSVGSVLRKLEKYRNQITELKYLGRNKIIVFFNSWVKANLLVGETVLAEKGYKAYIPRHLVCITGVIGGIPTDIEMEDIEQDYECAYPVVSLYRLNRWDREKGKKVASNRVSVTFRASNLPEKMKVFGSSVKVQPYVRRFVFCNNCHRFGHREESCKSKKRCGKCARIHEEAEDHCPNEVKCLHCRKSDHRTTDPNCPSRQREISIKTMMSKKNLTYVEARELIAPLPIQNQYDVLADIAEFPALPNTFAKMTAGRFTMRSNQPQQQRSNVTANKPEERQLGAIKKPANDTSGGAKKMKIDEERQQLIKDRNAEGTSRGSGLENRHAVSERERWDNIIKKANADALETANRNVRGELANFYAALIQCSGVTEELQEKIKEYSKKYLNLESIIV</sequence>
<feature type="compositionally biased region" description="Basic and acidic residues" evidence="1">
    <location>
        <begin position="12"/>
        <end position="27"/>
    </location>
</feature>
<organism evidence="2 3">
    <name type="scientific">Aedes albopictus</name>
    <name type="common">Asian tiger mosquito</name>
    <name type="synonym">Stegomyia albopicta</name>
    <dbReference type="NCBI Taxonomy" id="7160"/>
    <lineage>
        <taxon>Eukaryota</taxon>
        <taxon>Metazoa</taxon>
        <taxon>Ecdysozoa</taxon>
        <taxon>Arthropoda</taxon>
        <taxon>Hexapoda</taxon>
        <taxon>Insecta</taxon>
        <taxon>Pterygota</taxon>
        <taxon>Neoptera</taxon>
        <taxon>Endopterygota</taxon>
        <taxon>Diptera</taxon>
        <taxon>Nematocera</taxon>
        <taxon>Culicoidea</taxon>
        <taxon>Culicidae</taxon>
        <taxon>Culicinae</taxon>
        <taxon>Aedini</taxon>
        <taxon>Aedes</taxon>
        <taxon>Stegomyia</taxon>
    </lineage>
</organism>
<evidence type="ECO:0008006" key="4">
    <source>
        <dbReference type="Google" id="ProtNLM"/>
    </source>
</evidence>
<evidence type="ECO:0000313" key="3">
    <source>
        <dbReference type="Proteomes" id="UP000069940"/>
    </source>
</evidence>
<accession>A0ABM1YR33</accession>